<organism evidence="1">
    <name type="scientific">Arundo donax</name>
    <name type="common">Giant reed</name>
    <name type="synonym">Donax arundinaceus</name>
    <dbReference type="NCBI Taxonomy" id="35708"/>
    <lineage>
        <taxon>Eukaryota</taxon>
        <taxon>Viridiplantae</taxon>
        <taxon>Streptophyta</taxon>
        <taxon>Embryophyta</taxon>
        <taxon>Tracheophyta</taxon>
        <taxon>Spermatophyta</taxon>
        <taxon>Magnoliopsida</taxon>
        <taxon>Liliopsida</taxon>
        <taxon>Poales</taxon>
        <taxon>Poaceae</taxon>
        <taxon>PACMAD clade</taxon>
        <taxon>Arundinoideae</taxon>
        <taxon>Arundineae</taxon>
        <taxon>Arundo</taxon>
    </lineage>
</organism>
<dbReference type="EMBL" id="GBRH01180598">
    <property type="protein sequence ID" value="JAE17298.1"/>
    <property type="molecule type" value="Transcribed_RNA"/>
</dbReference>
<reference evidence="1" key="1">
    <citation type="submission" date="2014-09" db="EMBL/GenBank/DDBJ databases">
        <authorList>
            <person name="Magalhaes I.L.F."/>
            <person name="Oliveira U."/>
            <person name="Santos F.R."/>
            <person name="Vidigal T.H.D.A."/>
            <person name="Brescovit A.D."/>
            <person name="Santos A.J."/>
        </authorList>
    </citation>
    <scope>NUCLEOTIDE SEQUENCE</scope>
    <source>
        <tissue evidence="1">Shoot tissue taken approximately 20 cm above the soil surface</tissue>
    </source>
</reference>
<evidence type="ECO:0000313" key="1">
    <source>
        <dbReference type="EMBL" id="JAE17298.1"/>
    </source>
</evidence>
<dbReference type="AlphaFoldDB" id="A0A0A9G9B6"/>
<proteinExistence type="predicted"/>
<accession>A0A0A9G9B6</accession>
<reference evidence="1" key="2">
    <citation type="journal article" date="2015" name="Data Brief">
        <title>Shoot transcriptome of the giant reed, Arundo donax.</title>
        <authorList>
            <person name="Barrero R.A."/>
            <person name="Guerrero F.D."/>
            <person name="Moolhuijzen P."/>
            <person name="Goolsby J.A."/>
            <person name="Tidwell J."/>
            <person name="Bellgard S.E."/>
            <person name="Bellgard M.I."/>
        </authorList>
    </citation>
    <scope>NUCLEOTIDE SEQUENCE</scope>
    <source>
        <tissue evidence="1">Shoot tissue taken approximately 20 cm above the soil surface</tissue>
    </source>
</reference>
<name>A0A0A9G9B6_ARUDO</name>
<sequence length="35" mass="4022">MHQCKTTKYHSDKLSLQVISCFLSSDHLISSLQEI</sequence>
<protein>
    <submittedName>
        <fullName evidence="1">Uncharacterized protein</fullName>
    </submittedName>
</protein>